<evidence type="ECO:0000313" key="2">
    <source>
        <dbReference type="EMBL" id="MBB4969501.1"/>
    </source>
</evidence>
<evidence type="ECO:0000313" key="3">
    <source>
        <dbReference type="Proteomes" id="UP000542674"/>
    </source>
</evidence>
<evidence type="ECO:0000256" key="1">
    <source>
        <dbReference type="SAM" id="Phobius"/>
    </source>
</evidence>
<accession>A0A7W7TAE8</accession>
<keyword evidence="1" id="KW-0472">Membrane</keyword>
<feature type="transmembrane region" description="Helical" evidence="1">
    <location>
        <begin position="6"/>
        <end position="26"/>
    </location>
</feature>
<dbReference type="AlphaFoldDB" id="A0A7W7TAE8"/>
<gene>
    <name evidence="2" type="ORF">F4559_006860</name>
</gene>
<keyword evidence="1" id="KW-0812">Transmembrane</keyword>
<keyword evidence="1" id="KW-1133">Transmembrane helix</keyword>
<name>A0A7W7TAE8_9PSEU</name>
<comment type="caution">
    <text evidence="2">The sequence shown here is derived from an EMBL/GenBank/DDBJ whole genome shotgun (WGS) entry which is preliminary data.</text>
</comment>
<dbReference type="RefSeq" id="WP_184675182.1">
    <property type="nucleotide sequence ID" value="NZ_BAABAI010000035.1"/>
</dbReference>
<organism evidence="2 3">
    <name type="scientific">Saccharothrix violaceirubra</name>
    <dbReference type="NCBI Taxonomy" id="413306"/>
    <lineage>
        <taxon>Bacteria</taxon>
        <taxon>Bacillati</taxon>
        <taxon>Actinomycetota</taxon>
        <taxon>Actinomycetes</taxon>
        <taxon>Pseudonocardiales</taxon>
        <taxon>Pseudonocardiaceae</taxon>
        <taxon>Saccharothrix</taxon>
    </lineage>
</organism>
<proteinExistence type="predicted"/>
<protein>
    <recommendedName>
        <fullName evidence="4">PE family protein</fullName>
    </recommendedName>
</protein>
<reference evidence="2 3" key="1">
    <citation type="submission" date="2020-08" db="EMBL/GenBank/DDBJ databases">
        <title>Sequencing the genomes of 1000 actinobacteria strains.</title>
        <authorList>
            <person name="Klenk H.-P."/>
        </authorList>
    </citation>
    <scope>NUCLEOTIDE SEQUENCE [LARGE SCALE GENOMIC DNA]</scope>
    <source>
        <strain evidence="2 3">DSM 45084</strain>
    </source>
</reference>
<keyword evidence="3" id="KW-1185">Reference proteome</keyword>
<evidence type="ECO:0008006" key="4">
    <source>
        <dbReference type="Google" id="ProtNLM"/>
    </source>
</evidence>
<sequence>MAEDNGILGMAAGVGGAVGAAVGALITAEKALGKTMPGASASAQQFAVDKETVLQAGKIVFDQALRLNDALRRAERGLLVKLGPNADPVNEDVAAAWNARLIEGPESYAGRVRQYRTSLSNLVDQLREVAKQYGFTEDEVVSAMGVKSA</sequence>
<dbReference type="EMBL" id="JACHJS010000001">
    <property type="protein sequence ID" value="MBB4969501.1"/>
    <property type="molecule type" value="Genomic_DNA"/>
</dbReference>
<dbReference type="Proteomes" id="UP000542674">
    <property type="component" value="Unassembled WGS sequence"/>
</dbReference>